<dbReference type="PANTHER" id="PTHR42711">
    <property type="entry name" value="ABC TRANSPORTER ATP-BINDING PROTEIN"/>
    <property type="match status" value="1"/>
</dbReference>
<sequence>MESVIEVEDLRQGYGSFEAVSGVSFAVARGELFALLGTNGAGKTTTLETVEGLRPGRAGSVRVLGSDPHRERRRIRARLGVMMQDGGLFPDLSVGETVRAWRGLVRGARTQREVLELSGLADRSGVRVRQLSGGQRRRLDLALALTGRPEIVFLDEPTTGMDPQARQEIWRIVRGLRDQGTTVVLTTHYLEEAEQLADRVAIMHSGRIRVAGTVAEVLARRGARVTFRPLPAAEPPVIGGVAPETGGGRVGYELVESVQDGLGELLRWASGNGIELAGLEVRGGSLEDVFLEIAEGV</sequence>
<dbReference type="Proteomes" id="UP001501237">
    <property type="component" value="Unassembled WGS sequence"/>
</dbReference>
<dbReference type="PANTHER" id="PTHR42711:SF17">
    <property type="entry name" value="ABC TRANSPORTER ATP-BINDING PROTEIN"/>
    <property type="match status" value="1"/>
</dbReference>
<dbReference type="SUPFAM" id="SSF52540">
    <property type="entry name" value="P-loop containing nucleoside triphosphate hydrolases"/>
    <property type="match status" value="1"/>
</dbReference>
<dbReference type="InterPro" id="IPR027417">
    <property type="entry name" value="P-loop_NTPase"/>
</dbReference>
<reference evidence="8" key="1">
    <citation type="journal article" date="2019" name="Int. J. Syst. Evol. Microbiol.">
        <title>The Global Catalogue of Microorganisms (GCM) 10K type strain sequencing project: providing services to taxonomists for standard genome sequencing and annotation.</title>
        <authorList>
            <consortium name="The Broad Institute Genomics Platform"/>
            <consortium name="The Broad Institute Genome Sequencing Center for Infectious Disease"/>
            <person name="Wu L."/>
            <person name="Ma J."/>
        </authorList>
    </citation>
    <scope>NUCLEOTIDE SEQUENCE [LARGE SCALE GENOMIC DNA]</scope>
    <source>
        <strain evidence="8">JCM 9377</strain>
    </source>
</reference>
<dbReference type="InterPro" id="IPR003593">
    <property type="entry name" value="AAA+_ATPase"/>
</dbReference>
<dbReference type="PROSITE" id="PS00211">
    <property type="entry name" value="ABC_TRANSPORTER_1"/>
    <property type="match status" value="1"/>
</dbReference>
<dbReference type="SMART" id="SM00382">
    <property type="entry name" value="AAA"/>
    <property type="match status" value="1"/>
</dbReference>
<evidence type="ECO:0000256" key="2">
    <source>
        <dbReference type="ARBA" id="ARBA00022448"/>
    </source>
</evidence>
<name>A0ABP6QEP5_9ACTN</name>
<dbReference type="CDD" id="cd03230">
    <property type="entry name" value="ABC_DR_subfamily_A"/>
    <property type="match status" value="1"/>
</dbReference>
<dbReference type="Gene3D" id="3.40.50.300">
    <property type="entry name" value="P-loop containing nucleotide triphosphate hydrolases"/>
    <property type="match status" value="1"/>
</dbReference>
<dbReference type="InterPro" id="IPR050763">
    <property type="entry name" value="ABC_transporter_ATP-binding"/>
</dbReference>
<keyword evidence="3" id="KW-0547">Nucleotide-binding</keyword>
<dbReference type="InterPro" id="IPR017871">
    <property type="entry name" value="ABC_transporter-like_CS"/>
</dbReference>
<accession>A0ABP6QEP5</accession>
<feature type="domain" description="ABC transporter" evidence="6">
    <location>
        <begin position="5"/>
        <end position="230"/>
    </location>
</feature>
<keyword evidence="5" id="KW-0046">Antibiotic resistance</keyword>
<evidence type="ECO:0000256" key="1">
    <source>
        <dbReference type="ARBA" id="ARBA00004202"/>
    </source>
</evidence>
<proteinExistence type="predicted"/>
<gene>
    <name evidence="7" type="ORF">GCM10010468_51860</name>
</gene>
<evidence type="ECO:0000259" key="6">
    <source>
        <dbReference type="PROSITE" id="PS50893"/>
    </source>
</evidence>
<dbReference type="RefSeq" id="WP_344833036.1">
    <property type="nucleotide sequence ID" value="NZ_BAAAUV010000014.1"/>
</dbReference>
<evidence type="ECO:0000256" key="4">
    <source>
        <dbReference type="ARBA" id="ARBA00022840"/>
    </source>
</evidence>
<dbReference type="InterPro" id="IPR003439">
    <property type="entry name" value="ABC_transporter-like_ATP-bd"/>
</dbReference>
<keyword evidence="2" id="KW-0813">Transport</keyword>
<comment type="caution">
    <text evidence="7">The sequence shown here is derived from an EMBL/GenBank/DDBJ whole genome shotgun (WGS) entry which is preliminary data.</text>
</comment>
<evidence type="ECO:0000256" key="3">
    <source>
        <dbReference type="ARBA" id="ARBA00022741"/>
    </source>
</evidence>
<organism evidence="7 8">
    <name type="scientific">Actinocorallia longicatena</name>
    <dbReference type="NCBI Taxonomy" id="111803"/>
    <lineage>
        <taxon>Bacteria</taxon>
        <taxon>Bacillati</taxon>
        <taxon>Actinomycetota</taxon>
        <taxon>Actinomycetes</taxon>
        <taxon>Streptosporangiales</taxon>
        <taxon>Thermomonosporaceae</taxon>
        <taxon>Actinocorallia</taxon>
    </lineage>
</organism>
<evidence type="ECO:0000313" key="7">
    <source>
        <dbReference type="EMBL" id="GAA3224655.1"/>
    </source>
</evidence>
<dbReference type="EMBL" id="BAAAUV010000014">
    <property type="protein sequence ID" value="GAA3224655.1"/>
    <property type="molecule type" value="Genomic_DNA"/>
</dbReference>
<evidence type="ECO:0000313" key="8">
    <source>
        <dbReference type="Proteomes" id="UP001501237"/>
    </source>
</evidence>
<evidence type="ECO:0000256" key="5">
    <source>
        <dbReference type="ARBA" id="ARBA00023251"/>
    </source>
</evidence>
<protein>
    <submittedName>
        <fullName evidence="7">ABC transporter ATP-binding protein</fullName>
    </submittedName>
</protein>
<keyword evidence="4 7" id="KW-0067">ATP-binding</keyword>
<comment type="subcellular location">
    <subcellularLocation>
        <location evidence="1">Cell membrane</location>
        <topology evidence="1">Peripheral membrane protein</topology>
    </subcellularLocation>
</comment>
<dbReference type="PROSITE" id="PS50893">
    <property type="entry name" value="ABC_TRANSPORTER_2"/>
    <property type="match status" value="1"/>
</dbReference>
<keyword evidence="8" id="KW-1185">Reference proteome</keyword>
<dbReference type="Pfam" id="PF00005">
    <property type="entry name" value="ABC_tran"/>
    <property type="match status" value="1"/>
</dbReference>
<dbReference type="GO" id="GO:0005524">
    <property type="term" value="F:ATP binding"/>
    <property type="evidence" value="ECO:0007669"/>
    <property type="project" value="UniProtKB-KW"/>
</dbReference>